<feature type="region of interest" description="Disordered" evidence="1">
    <location>
        <begin position="1"/>
        <end position="34"/>
    </location>
</feature>
<dbReference type="HOGENOM" id="CLU_2128754_0_0_4"/>
<reference evidence="2" key="1">
    <citation type="submission" date="2006-05" db="EMBL/GenBank/DDBJ databases">
        <title>Complete sequence of chromosome 2 of Burkholderia cenocepacia AU 1054.</title>
        <authorList>
            <consortium name="US DOE Joint Genome Institute"/>
            <person name="Copeland A."/>
            <person name="Lucas S."/>
            <person name="Lapidus A."/>
            <person name="Barry K."/>
            <person name="Detter J.C."/>
            <person name="Glavina del Rio T."/>
            <person name="Hammon N."/>
            <person name="Israni S."/>
            <person name="Dalin E."/>
            <person name="Tice H."/>
            <person name="Pitluck S."/>
            <person name="Chain P."/>
            <person name="Malfatti S."/>
            <person name="Shin M."/>
            <person name="Vergez L."/>
            <person name="Schmutz J."/>
            <person name="Larimer F."/>
            <person name="Land M."/>
            <person name="Hauser L."/>
            <person name="Kyrpides N."/>
            <person name="Lykidis A."/>
            <person name="LiPuma J.J."/>
            <person name="Konstantinidis K."/>
            <person name="Tiedje J.M."/>
            <person name="Richardson P."/>
        </authorList>
    </citation>
    <scope>NUCLEOTIDE SEQUENCE [LARGE SCALE GENOMIC DNA]</scope>
    <source>
        <strain evidence="2">AU 1054</strain>
    </source>
</reference>
<sequence length="113" mass="12166">MFGRTDVMTQTRYPASRINRRDSSPRGPSASNRARSFAFAPRVTPRCMATMMAKRATTKKATSIVLLLAEETGDGHRDGRSCSSPSISVMRSIRARGGAATGGPRAIARRLPA</sequence>
<name>A0A0H2XVE5_BURO1</name>
<gene>
    <name evidence="2" type="ordered locus">Bcen_3314</name>
</gene>
<dbReference type="AlphaFoldDB" id="A0A0H2XVE5"/>
<evidence type="ECO:0000256" key="1">
    <source>
        <dbReference type="SAM" id="MobiDB-lite"/>
    </source>
</evidence>
<organism evidence="2">
    <name type="scientific">Burkholderia orbicola (strain AU 1054)</name>
    <dbReference type="NCBI Taxonomy" id="331271"/>
    <lineage>
        <taxon>Bacteria</taxon>
        <taxon>Pseudomonadati</taxon>
        <taxon>Pseudomonadota</taxon>
        <taxon>Betaproteobacteria</taxon>
        <taxon>Burkholderiales</taxon>
        <taxon>Burkholderiaceae</taxon>
        <taxon>Burkholderia</taxon>
        <taxon>Burkholderia cepacia complex</taxon>
        <taxon>Burkholderia orbicola</taxon>
    </lineage>
</organism>
<dbReference type="EMBL" id="CP000379">
    <property type="protein sequence ID" value="ABF78209.1"/>
    <property type="molecule type" value="Genomic_DNA"/>
</dbReference>
<evidence type="ECO:0000313" key="2">
    <source>
        <dbReference type="EMBL" id="ABF78209.1"/>
    </source>
</evidence>
<accession>A0A0H2XVE5</accession>
<protein>
    <submittedName>
        <fullName evidence="2">Uncharacterized protein</fullName>
    </submittedName>
</protein>
<proteinExistence type="predicted"/>